<reference evidence="2 3" key="1">
    <citation type="journal article" date="2019" name="Nat. Ecol. Evol.">
        <title>Megaphylogeny resolves global patterns of mushroom evolution.</title>
        <authorList>
            <person name="Varga T."/>
            <person name="Krizsan K."/>
            <person name="Foldi C."/>
            <person name="Dima B."/>
            <person name="Sanchez-Garcia M."/>
            <person name="Sanchez-Ramirez S."/>
            <person name="Szollosi G.J."/>
            <person name="Szarkandi J.G."/>
            <person name="Papp V."/>
            <person name="Albert L."/>
            <person name="Andreopoulos W."/>
            <person name="Angelini C."/>
            <person name="Antonin V."/>
            <person name="Barry K.W."/>
            <person name="Bougher N.L."/>
            <person name="Buchanan P."/>
            <person name="Buyck B."/>
            <person name="Bense V."/>
            <person name="Catcheside P."/>
            <person name="Chovatia M."/>
            <person name="Cooper J."/>
            <person name="Damon W."/>
            <person name="Desjardin D."/>
            <person name="Finy P."/>
            <person name="Geml J."/>
            <person name="Haridas S."/>
            <person name="Hughes K."/>
            <person name="Justo A."/>
            <person name="Karasinski D."/>
            <person name="Kautmanova I."/>
            <person name="Kiss B."/>
            <person name="Kocsube S."/>
            <person name="Kotiranta H."/>
            <person name="LaButti K.M."/>
            <person name="Lechner B.E."/>
            <person name="Liimatainen K."/>
            <person name="Lipzen A."/>
            <person name="Lukacs Z."/>
            <person name="Mihaltcheva S."/>
            <person name="Morgado L.N."/>
            <person name="Niskanen T."/>
            <person name="Noordeloos M.E."/>
            <person name="Ohm R.A."/>
            <person name="Ortiz-Santana B."/>
            <person name="Ovrebo C."/>
            <person name="Racz N."/>
            <person name="Riley R."/>
            <person name="Savchenko A."/>
            <person name="Shiryaev A."/>
            <person name="Soop K."/>
            <person name="Spirin V."/>
            <person name="Szebenyi C."/>
            <person name="Tomsovsky M."/>
            <person name="Tulloss R.E."/>
            <person name="Uehling J."/>
            <person name="Grigoriev I.V."/>
            <person name="Vagvolgyi C."/>
            <person name="Papp T."/>
            <person name="Martin F.M."/>
            <person name="Miettinen O."/>
            <person name="Hibbett D.S."/>
            <person name="Nagy L.G."/>
        </authorList>
    </citation>
    <scope>NUCLEOTIDE SEQUENCE [LARGE SCALE GENOMIC DNA]</scope>
    <source>
        <strain evidence="2 3">CBS 962.96</strain>
    </source>
</reference>
<feature type="region of interest" description="Disordered" evidence="1">
    <location>
        <begin position="300"/>
        <end position="398"/>
    </location>
</feature>
<feature type="compositionally biased region" description="Low complexity" evidence="1">
    <location>
        <begin position="363"/>
        <end position="375"/>
    </location>
</feature>
<organism evidence="2 3">
    <name type="scientific">Dendrothele bispora (strain CBS 962.96)</name>
    <dbReference type="NCBI Taxonomy" id="1314807"/>
    <lineage>
        <taxon>Eukaryota</taxon>
        <taxon>Fungi</taxon>
        <taxon>Dikarya</taxon>
        <taxon>Basidiomycota</taxon>
        <taxon>Agaricomycotina</taxon>
        <taxon>Agaricomycetes</taxon>
        <taxon>Agaricomycetidae</taxon>
        <taxon>Agaricales</taxon>
        <taxon>Agaricales incertae sedis</taxon>
        <taxon>Dendrothele</taxon>
    </lineage>
</organism>
<feature type="compositionally biased region" description="Polar residues" evidence="1">
    <location>
        <begin position="198"/>
        <end position="214"/>
    </location>
</feature>
<evidence type="ECO:0000256" key="1">
    <source>
        <dbReference type="SAM" id="MobiDB-lite"/>
    </source>
</evidence>
<gene>
    <name evidence="2" type="ORF">K435DRAFT_862036</name>
</gene>
<feature type="compositionally biased region" description="Polar residues" evidence="1">
    <location>
        <begin position="170"/>
        <end position="182"/>
    </location>
</feature>
<evidence type="ECO:0000313" key="3">
    <source>
        <dbReference type="Proteomes" id="UP000297245"/>
    </source>
</evidence>
<accession>A0A4S8LTN8</accession>
<feature type="compositionally biased region" description="Acidic residues" evidence="1">
    <location>
        <begin position="187"/>
        <end position="197"/>
    </location>
</feature>
<feature type="region of interest" description="Disordered" evidence="1">
    <location>
        <begin position="168"/>
        <end position="219"/>
    </location>
</feature>
<dbReference type="AlphaFoldDB" id="A0A4S8LTN8"/>
<name>A0A4S8LTN8_DENBC</name>
<sequence>MSTSSSATLSAAQRRTRLNGVFDTMVRAKLGFGPRSLAAMDYGVHFKKVPHWGGHERFVNSKGQEFEAEFFGELAPGTTCNAVGNYVSPTGKFEPIKDDQKVKWSWLLQVPTDGTKRITATFHNQVATLYNVIEDPDALRQKMWVTRSNPDENPDIIVITTDGLYVKNPKNASATPSPSKMTKVSAEEETLGEEDSENTLSDADNGTAPSSSAPITRKVGDVFNPNVLPGYGGIWFDHSPSVKLQQLDIRDPQGNLIPPYDTWMWIKPGSLVFVKATLYIFNMGSRKIYQLNAKSIQVLDPSDQNPVRPEEKDAPTTNVTKEEHDTSDLVALEEGDAGENTSNGPVNFESLLGGPQKRITRSAAEAALDEPTAADADLDEPMPLVESSKAAGKKKARR</sequence>
<proteinExistence type="predicted"/>
<feature type="compositionally biased region" description="Basic and acidic residues" evidence="1">
    <location>
        <begin position="308"/>
        <end position="327"/>
    </location>
</feature>
<dbReference type="Proteomes" id="UP000297245">
    <property type="component" value="Unassembled WGS sequence"/>
</dbReference>
<protein>
    <submittedName>
        <fullName evidence="2">Uncharacterized protein</fullName>
    </submittedName>
</protein>
<keyword evidence="3" id="KW-1185">Reference proteome</keyword>
<evidence type="ECO:0000313" key="2">
    <source>
        <dbReference type="EMBL" id="THU92919.1"/>
    </source>
</evidence>
<dbReference type="EMBL" id="ML179264">
    <property type="protein sequence ID" value="THU92919.1"/>
    <property type="molecule type" value="Genomic_DNA"/>
</dbReference>
<dbReference type="OrthoDB" id="3060725at2759"/>